<dbReference type="RefSeq" id="WP_115330742.1">
    <property type="nucleotide sequence ID" value="NZ_CAAAHP010000001.1"/>
</dbReference>
<keyword evidence="2 4" id="KW-1133">Transmembrane helix</keyword>
<dbReference type="EMBL" id="UGOD01000001">
    <property type="protein sequence ID" value="STX51081.1"/>
    <property type="molecule type" value="Genomic_DNA"/>
</dbReference>
<keyword evidence="7" id="KW-1185">Reference proteome</keyword>
<organism evidence="6 7">
    <name type="scientific">Legionella busanensis</name>
    <dbReference type="NCBI Taxonomy" id="190655"/>
    <lineage>
        <taxon>Bacteria</taxon>
        <taxon>Pseudomonadati</taxon>
        <taxon>Pseudomonadota</taxon>
        <taxon>Gammaproteobacteria</taxon>
        <taxon>Legionellales</taxon>
        <taxon>Legionellaceae</taxon>
        <taxon>Legionella</taxon>
    </lineage>
</organism>
<dbReference type="Gene3D" id="1.20.1250.20">
    <property type="entry name" value="MFS general substrate transporter like domains"/>
    <property type="match status" value="1"/>
</dbReference>
<dbReference type="InterPro" id="IPR020846">
    <property type="entry name" value="MFS_dom"/>
</dbReference>
<dbReference type="SUPFAM" id="SSF103473">
    <property type="entry name" value="MFS general substrate transporter"/>
    <property type="match status" value="1"/>
</dbReference>
<proteinExistence type="predicted"/>
<dbReference type="Proteomes" id="UP000254794">
    <property type="component" value="Unassembled WGS sequence"/>
</dbReference>
<reference evidence="6 7" key="1">
    <citation type="submission" date="2018-06" db="EMBL/GenBank/DDBJ databases">
        <authorList>
            <consortium name="Pathogen Informatics"/>
            <person name="Doyle S."/>
        </authorList>
    </citation>
    <scope>NUCLEOTIDE SEQUENCE [LARGE SCALE GENOMIC DNA]</scope>
    <source>
        <strain evidence="6 7">NCTC13316</strain>
    </source>
</reference>
<evidence type="ECO:0000256" key="1">
    <source>
        <dbReference type="ARBA" id="ARBA00022692"/>
    </source>
</evidence>
<feature type="transmembrane region" description="Helical" evidence="4">
    <location>
        <begin position="43"/>
        <end position="63"/>
    </location>
</feature>
<dbReference type="InterPro" id="IPR036259">
    <property type="entry name" value="MFS_trans_sf"/>
</dbReference>
<evidence type="ECO:0000313" key="6">
    <source>
        <dbReference type="EMBL" id="STX51081.1"/>
    </source>
</evidence>
<gene>
    <name evidence="6" type="ORF">NCTC13316_01172</name>
</gene>
<evidence type="ECO:0000256" key="3">
    <source>
        <dbReference type="ARBA" id="ARBA00023136"/>
    </source>
</evidence>
<dbReference type="PROSITE" id="PS50850">
    <property type="entry name" value="MFS"/>
    <property type="match status" value="1"/>
</dbReference>
<accession>A0A378JK18</accession>
<protein>
    <submittedName>
        <fullName evidence="6">Transporter of the major facilitator superfamily (MFS)</fullName>
    </submittedName>
</protein>
<name>A0A378JK18_9GAMM</name>
<evidence type="ECO:0000256" key="2">
    <source>
        <dbReference type="ARBA" id="ARBA00022989"/>
    </source>
</evidence>
<evidence type="ECO:0000313" key="7">
    <source>
        <dbReference type="Proteomes" id="UP000254794"/>
    </source>
</evidence>
<evidence type="ECO:0000259" key="5">
    <source>
        <dbReference type="PROSITE" id="PS50850"/>
    </source>
</evidence>
<feature type="domain" description="Major facilitator superfamily (MFS) profile" evidence="5">
    <location>
        <begin position="1"/>
        <end position="105"/>
    </location>
</feature>
<keyword evidence="3 4" id="KW-0472">Membrane</keyword>
<dbReference type="AlphaFoldDB" id="A0A378JK18"/>
<sequence length="105" mass="12182">MENERSTLFGYIYLSASLAYIIGPLIGGSLADSRLVSWFNYSTPFELCCISLIILLVFIIFTFKETLVSSQKKEKINYSKLLTNFSTVFTEKNYDFYFLLISYYT</sequence>
<evidence type="ECO:0000256" key="4">
    <source>
        <dbReference type="SAM" id="Phobius"/>
    </source>
</evidence>
<keyword evidence="1 4" id="KW-0812">Transmembrane</keyword>
<dbReference type="GO" id="GO:0022857">
    <property type="term" value="F:transmembrane transporter activity"/>
    <property type="evidence" value="ECO:0007669"/>
    <property type="project" value="InterPro"/>
</dbReference>
<feature type="transmembrane region" description="Helical" evidence="4">
    <location>
        <begin position="12"/>
        <end position="31"/>
    </location>
</feature>